<dbReference type="CDD" id="cd00077">
    <property type="entry name" value="HDc"/>
    <property type="match status" value="1"/>
</dbReference>
<evidence type="ECO:0000259" key="4">
    <source>
        <dbReference type="PROSITE" id="PS51832"/>
    </source>
</evidence>
<proteinExistence type="predicted"/>
<dbReference type="SMART" id="SM00471">
    <property type="entry name" value="HDc"/>
    <property type="match status" value="1"/>
</dbReference>
<feature type="domain" description="HD" evidence="3">
    <location>
        <begin position="159"/>
        <end position="283"/>
    </location>
</feature>
<organism evidence="5 6">
    <name type="scientific">Marinitoga hydrogenitolerans (strain DSM 16785 / JCM 12826 / AT1271)</name>
    <dbReference type="NCBI Taxonomy" id="1122195"/>
    <lineage>
        <taxon>Bacteria</taxon>
        <taxon>Thermotogati</taxon>
        <taxon>Thermotogota</taxon>
        <taxon>Thermotogae</taxon>
        <taxon>Petrotogales</taxon>
        <taxon>Petrotogaceae</taxon>
        <taxon>Marinitoga</taxon>
    </lineage>
</organism>
<dbReference type="OrthoDB" id="49429at2"/>
<dbReference type="RefSeq" id="WP_072863486.1">
    <property type="nucleotide sequence ID" value="NZ_FQUI01000007.1"/>
</dbReference>
<dbReference type="Gene3D" id="3.40.50.2300">
    <property type="match status" value="1"/>
</dbReference>
<sequence>MIISEYIRELNYEPIIASNGKEALKILKKEAVSVILMDIYMPVMGGFETIKKIRDMNIPTPIIILTTATNESDLKQAAKNGADDFLIKPVNFDELKIRLNTILKVKIFYENKNQFFASLLNENIVALENLENLYKKNQNLVFELLEKMYLVSEFRDDETYEHTKRVGSLSKLIAQAMNLDSNLINEIYFAAPLHDIGKIGIRDNILLKPGKLTIEEYEVMKDHAAIGYKILSKSESSILKLAASIAITHHERWDGSGYPRGLKRNEIPIEGLIVGVVDSFDAIVSKRIYKDKRELKEGFDEIKRLSGIMYSPKVVETLFKIKDKIKTFYEGGKLN</sequence>
<dbReference type="EMBL" id="FQUI01000007">
    <property type="protein sequence ID" value="SHE56945.1"/>
    <property type="molecule type" value="Genomic_DNA"/>
</dbReference>
<dbReference type="PANTHER" id="PTHR45228">
    <property type="entry name" value="CYCLIC DI-GMP PHOSPHODIESTERASE TM_0186-RELATED"/>
    <property type="match status" value="1"/>
</dbReference>
<dbReference type="STRING" id="1122195.SAMN02745164_00702"/>
<feature type="domain" description="Response regulatory" evidence="2">
    <location>
        <begin position="1"/>
        <end position="103"/>
    </location>
</feature>
<dbReference type="InterPro" id="IPR052020">
    <property type="entry name" value="Cyclic_di-GMP/3'3'-cGAMP_PDE"/>
</dbReference>
<dbReference type="CDD" id="cd17546">
    <property type="entry name" value="REC_hyHK_CKI1_RcsC-like"/>
    <property type="match status" value="1"/>
</dbReference>
<dbReference type="InterPro" id="IPR011006">
    <property type="entry name" value="CheY-like_superfamily"/>
</dbReference>
<name>A0A1M4UJW0_MARH1</name>
<dbReference type="InterPro" id="IPR006674">
    <property type="entry name" value="HD_domain"/>
</dbReference>
<keyword evidence="1" id="KW-0597">Phosphoprotein</keyword>
<comment type="caution">
    <text evidence="5">The sequence shown here is derived from an EMBL/GenBank/DDBJ whole genome shotgun (WGS) entry which is preliminary data.</text>
</comment>
<feature type="domain" description="HD-GYP" evidence="4">
    <location>
        <begin position="137"/>
        <end position="334"/>
    </location>
</feature>
<dbReference type="InterPro" id="IPR037522">
    <property type="entry name" value="HD_GYP_dom"/>
</dbReference>
<dbReference type="InterPro" id="IPR001789">
    <property type="entry name" value="Sig_transdc_resp-reg_receiver"/>
</dbReference>
<dbReference type="InterPro" id="IPR003607">
    <property type="entry name" value="HD/PDEase_dom"/>
</dbReference>
<feature type="modified residue" description="4-aspartylphosphate" evidence="1">
    <location>
        <position position="38"/>
    </location>
</feature>
<dbReference type="PROSITE" id="PS50110">
    <property type="entry name" value="RESPONSE_REGULATORY"/>
    <property type="match status" value="1"/>
</dbReference>
<dbReference type="PROSITE" id="PS51832">
    <property type="entry name" value="HD_GYP"/>
    <property type="match status" value="1"/>
</dbReference>
<evidence type="ECO:0000256" key="1">
    <source>
        <dbReference type="PROSITE-ProRule" id="PRU00169"/>
    </source>
</evidence>
<evidence type="ECO:0000313" key="5">
    <source>
        <dbReference type="EMBL" id="SHE56945.1"/>
    </source>
</evidence>
<evidence type="ECO:0000259" key="2">
    <source>
        <dbReference type="PROSITE" id="PS50110"/>
    </source>
</evidence>
<dbReference type="Pfam" id="PF00072">
    <property type="entry name" value="Response_reg"/>
    <property type="match status" value="1"/>
</dbReference>
<dbReference type="Gene3D" id="1.10.3210.10">
    <property type="entry name" value="Hypothetical protein af1432"/>
    <property type="match status" value="1"/>
</dbReference>
<gene>
    <name evidence="5" type="ORF">SAMN02745164_00702</name>
</gene>
<keyword evidence="6" id="KW-1185">Reference proteome</keyword>
<dbReference type="SUPFAM" id="SSF52172">
    <property type="entry name" value="CheY-like"/>
    <property type="match status" value="1"/>
</dbReference>
<dbReference type="PANTHER" id="PTHR45228:SF1">
    <property type="entry name" value="CYCLIC DI-GMP PHOSPHODIESTERASE TM_0186"/>
    <property type="match status" value="1"/>
</dbReference>
<dbReference type="Proteomes" id="UP000184334">
    <property type="component" value="Unassembled WGS sequence"/>
</dbReference>
<dbReference type="PROSITE" id="PS51831">
    <property type="entry name" value="HD"/>
    <property type="match status" value="1"/>
</dbReference>
<dbReference type="AlphaFoldDB" id="A0A1M4UJW0"/>
<evidence type="ECO:0000259" key="3">
    <source>
        <dbReference type="PROSITE" id="PS51831"/>
    </source>
</evidence>
<dbReference type="SMART" id="SM00448">
    <property type="entry name" value="REC"/>
    <property type="match status" value="1"/>
</dbReference>
<dbReference type="GO" id="GO:0000160">
    <property type="term" value="P:phosphorelay signal transduction system"/>
    <property type="evidence" value="ECO:0007669"/>
    <property type="project" value="InterPro"/>
</dbReference>
<accession>A0A1M4UJW0</accession>
<dbReference type="Pfam" id="PF13487">
    <property type="entry name" value="HD_5"/>
    <property type="match status" value="1"/>
</dbReference>
<dbReference type="SUPFAM" id="SSF109604">
    <property type="entry name" value="HD-domain/PDEase-like"/>
    <property type="match status" value="1"/>
</dbReference>
<reference evidence="5" key="1">
    <citation type="submission" date="2016-11" db="EMBL/GenBank/DDBJ databases">
        <authorList>
            <person name="Varghese N."/>
            <person name="Submissions S."/>
        </authorList>
    </citation>
    <scope>NUCLEOTIDE SEQUENCE [LARGE SCALE GENOMIC DNA]</scope>
    <source>
        <strain evidence="5">DSM 16785</strain>
    </source>
</reference>
<evidence type="ECO:0000313" key="6">
    <source>
        <dbReference type="Proteomes" id="UP000184334"/>
    </source>
</evidence>
<protein>
    <submittedName>
        <fullName evidence="5">Two-component system response regulator</fullName>
    </submittedName>
</protein>